<feature type="transmembrane region" description="Helical" evidence="12">
    <location>
        <begin position="241"/>
        <end position="263"/>
    </location>
</feature>
<proteinExistence type="inferred from homology"/>
<evidence type="ECO:0000256" key="12">
    <source>
        <dbReference type="RuleBase" id="RU363075"/>
    </source>
</evidence>
<keyword evidence="5" id="KW-0808">Transferase</keyword>
<evidence type="ECO:0000256" key="7">
    <source>
        <dbReference type="ARBA" id="ARBA00022824"/>
    </source>
</evidence>
<keyword evidence="6 12" id="KW-0812">Transmembrane</keyword>
<name>A0ABR3G973_9PEZI</name>
<feature type="transmembrane region" description="Helical" evidence="12">
    <location>
        <begin position="393"/>
        <end position="418"/>
    </location>
</feature>
<evidence type="ECO:0000256" key="6">
    <source>
        <dbReference type="ARBA" id="ARBA00022692"/>
    </source>
</evidence>
<dbReference type="PANTHER" id="PTHR22760">
    <property type="entry name" value="GLYCOSYLTRANSFERASE"/>
    <property type="match status" value="1"/>
</dbReference>
<keyword evidence="14" id="KW-1185">Reference proteome</keyword>
<feature type="transmembrane region" description="Helical" evidence="12">
    <location>
        <begin position="111"/>
        <end position="135"/>
    </location>
</feature>
<evidence type="ECO:0000256" key="1">
    <source>
        <dbReference type="ARBA" id="ARBA00004477"/>
    </source>
</evidence>
<evidence type="ECO:0000256" key="4">
    <source>
        <dbReference type="ARBA" id="ARBA00022676"/>
    </source>
</evidence>
<gene>
    <name evidence="13" type="primary">RET2_2</name>
    <name evidence="13" type="ORF">Q9L58_008603</name>
</gene>
<accession>A0ABR3G973</accession>
<dbReference type="EC" id="2.4.1.-" evidence="12"/>
<feature type="transmembrane region" description="Helical" evidence="12">
    <location>
        <begin position="7"/>
        <end position="25"/>
    </location>
</feature>
<evidence type="ECO:0000256" key="2">
    <source>
        <dbReference type="ARBA" id="ARBA00004922"/>
    </source>
</evidence>
<comment type="similarity">
    <text evidence="3 12">Belongs to the glycosyltransferase 22 family.</text>
</comment>
<feature type="transmembrane region" description="Helical" evidence="12">
    <location>
        <begin position="171"/>
        <end position="189"/>
    </location>
</feature>
<evidence type="ECO:0000256" key="5">
    <source>
        <dbReference type="ARBA" id="ARBA00022679"/>
    </source>
</evidence>
<organism evidence="13 14">
    <name type="scientific">Discina gigas</name>
    <dbReference type="NCBI Taxonomy" id="1032678"/>
    <lineage>
        <taxon>Eukaryota</taxon>
        <taxon>Fungi</taxon>
        <taxon>Dikarya</taxon>
        <taxon>Ascomycota</taxon>
        <taxon>Pezizomycotina</taxon>
        <taxon>Pezizomycetes</taxon>
        <taxon>Pezizales</taxon>
        <taxon>Discinaceae</taxon>
        <taxon>Discina</taxon>
    </lineage>
</organism>
<keyword evidence="8 12" id="KW-1133">Transmembrane helix</keyword>
<evidence type="ECO:0000313" key="13">
    <source>
        <dbReference type="EMBL" id="KAL0632496.1"/>
    </source>
</evidence>
<protein>
    <recommendedName>
        <fullName evidence="12">Mannosyltransferase</fullName>
        <ecNumber evidence="12">2.4.1.-</ecNumber>
    </recommendedName>
</protein>
<evidence type="ECO:0000256" key="10">
    <source>
        <dbReference type="ARBA" id="ARBA00044721"/>
    </source>
</evidence>
<comment type="subcellular location">
    <subcellularLocation>
        <location evidence="1 12">Endoplasmic reticulum membrane</location>
        <topology evidence="1 12">Multi-pass membrane protein</topology>
    </subcellularLocation>
</comment>
<comment type="caution">
    <text evidence="13">The sequence shown here is derived from an EMBL/GenBank/DDBJ whole genome shotgun (WGS) entry which is preliminary data.</text>
</comment>
<dbReference type="Proteomes" id="UP001447188">
    <property type="component" value="Unassembled WGS sequence"/>
</dbReference>
<comment type="catalytic activity">
    <reaction evidence="11">
        <text>an alpha-D-Man-(1-&gt;2)-alpha-D-Man-(1-&gt;2)-alpha-D-Man-(1-&gt;3)-[alpha-D-Man-(1-&gt;2)-alpha-D-Man-(1-&gt;3)-alpha-D-Man-(1-&gt;6)]-beta-D-Man-(1-&gt;4)-beta-D-GlcNAc-(1-&gt;4)-alpha-D-GlcNAc-diphospho-di-trans,poly-cis-dolichol + a di-trans,poly-cis-dolichyl beta-D-mannosyl phosphate = an alpha-D-Man-(1-&gt;2)-alpha-D-Man-(1-&gt;2)-alpha-D-Man-(1-&gt;3)-[alpha-D-Man-(1-&gt;2)-alpha-D-Man-(1-&gt;3)-[alpha-D-Man-(1-&gt;6)]-alpha-D-Man-(1-&gt;6)]-beta-D-Man-(1-&gt;4)-beta-D-GlcNAc-(1-&gt;4)-alpha-D-GlcNAc-diphospho-di-trans,poly-cis-dolichol + a di-trans,poly-cis-dolichyl phosphate + H(+)</text>
        <dbReference type="Rhea" id="RHEA:29535"/>
        <dbReference type="Rhea" id="RHEA-COMP:19498"/>
        <dbReference type="Rhea" id="RHEA-COMP:19501"/>
        <dbReference type="Rhea" id="RHEA-COMP:19518"/>
        <dbReference type="Rhea" id="RHEA-COMP:19519"/>
        <dbReference type="ChEBI" id="CHEBI:15378"/>
        <dbReference type="ChEBI" id="CHEBI:57683"/>
        <dbReference type="ChEBI" id="CHEBI:58211"/>
        <dbReference type="ChEBI" id="CHEBI:132517"/>
        <dbReference type="ChEBI" id="CHEBI:132519"/>
        <dbReference type="EC" id="2.4.1.260"/>
    </reaction>
    <physiologicalReaction direction="left-to-right" evidence="11">
        <dbReference type="Rhea" id="RHEA:29536"/>
    </physiologicalReaction>
</comment>
<evidence type="ECO:0000313" key="14">
    <source>
        <dbReference type="Proteomes" id="UP001447188"/>
    </source>
</evidence>
<dbReference type="InterPro" id="IPR005599">
    <property type="entry name" value="GPI_mannosylTrfase"/>
</dbReference>
<evidence type="ECO:0000256" key="9">
    <source>
        <dbReference type="ARBA" id="ARBA00023136"/>
    </source>
</evidence>
<dbReference type="Pfam" id="PF03901">
    <property type="entry name" value="Glyco_transf_22"/>
    <property type="match status" value="1"/>
</dbReference>
<comment type="function">
    <text evidence="10">Mannosyltransferase that operates in the biosynthetic pathway of dolichol-linked oligosaccharides, the glycan precursors employed in protein asparagine (N)-glycosylation. The assembly of dolichol-linked oligosaccharides begins on the cytosolic side of the endoplasmic reticulum membrane and finishes in its lumen. The sequential addition of sugars to dolichol pyrophosphate produces dolichol-linked oligosaccharides containing fourteen sugars, including two GlcNAcs, nine mannoses and three glucoses. Once assembled, the oligosaccharide is transferred from the lipid to nascent proteins by oligosaccharyltransferases. In the lumen of the endoplasmic reticulum, adds the eighth mannose residue in an alpha-1,6 linkage onto Man(7)GlcNAc(2)-PP-dolichol to produce Man(8)GlcNAc(2)-PP-dolichol.</text>
</comment>
<evidence type="ECO:0000256" key="8">
    <source>
        <dbReference type="ARBA" id="ARBA00022989"/>
    </source>
</evidence>
<keyword evidence="7 12" id="KW-0256">Endoplasmic reticulum</keyword>
<sequence length="607" mass="67651">MAVLDIFLGLLHTVVIILHLVAAPYTKVEESFNLQATHDILRYGISTSNVAVSLREEYDHFTFPGSVPRTFVGPVILAGFSKPAIDVFGNVVNHQVIGVFSLLSLRGGLRAYGTVLHSVRGVLGLLTALSLNLYTRSVRLAYGRTTAVFYTLLQVSQFHLPYYASRPLPNTFALIFSTIALSFLLPAPITTPKRRRGNYKLGIYLLTFTAVVFRAEIALLLFFVTLQLLVTRRLSLFKDVILAGFVGGVVGLTVTLSIDSYFWQSQNEEARIFTTPFLTERTGLIWPELSGFLYNAIDNKSSEWGVSVWHYYFSSALPKLLLNPFVLLVSLPVCLYGTPRAAKELLIPALGYVAVYSYLPHKEWRFVVYVVPALTLCGALGNAWIWNRRSKNVLYALLAMGICGSMVLAALGGTGMMLASSWNYPGGEGVVKLHQALAREGVNGIYMEKVHLDTFVCMTGATRFLQERPLLPFSGDAGVKWSAAIRTVVFDKTEDERTLLAPEFWEDIDWVVTGDVSRIIGKWRIVDSVIGWKGIKVYKPGEIVHVGAPGLGEREAEELGLVGELELSSVWWKRVLEDGYGLRDRGFNGYWVGARMEEMVWILKKER</sequence>
<keyword evidence="9 12" id="KW-0472">Membrane</keyword>
<feature type="transmembrane region" description="Helical" evidence="12">
    <location>
        <begin position="147"/>
        <end position="165"/>
    </location>
</feature>
<feature type="transmembrane region" description="Helical" evidence="12">
    <location>
        <begin position="366"/>
        <end position="386"/>
    </location>
</feature>
<keyword evidence="4 12" id="KW-0328">Glycosyltransferase</keyword>
<feature type="transmembrane region" description="Helical" evidence="12">
    <location>
        <begin position="201"/>
        <end position="229"/>
    </location>
</feature>
<dbReference type="PANTHER" id="PTHR22760:SF1">
    <property type="entry name" value="DOL-P-MAN:MAN(7)GLCNAC(2)-PP-DOL ALPHA-1,6-MANNOSYLTRANSFERASE"/>
    <property type="match status" value="1"/>
</dbReference>
<comment type="pathway">
    <text evidence="2">Protein modification; protein glycosylation.</text>
</comment>
<feature type="transmembrane region" description="Helical" evidence="12">
    <location>
        <begin position="320"/>
        <end position="338"/>
    </location>
</feature>
<reference evidence="13 14" key="1">
    <citation type="submission" date="2024-02" db="EMBL/GenBank/DDBJ databases">
        <title>Discinaceae phylogenomics.</title>
        <authorList>
            <person name="Dirks A.C."/>
            <person name="James T.Y."/>
        </authorList>
    </citation>
    <scope>NUCLEOTIDE SEQUENCE [LARGE SCALE GENOMIC DNA]</scope>
    <source>
        <strain evidence="13 14">ACD0624</strain>
    </source>
</reference>
<evidence type="ECO:0000256" key="11">
    <source>
        <dbReference type="ARBA" id="ARBA00048899"/>
    </source>
</evidence>
<dbReference type="EMBL" id="JBBBZM010000165">
    <property type="protein sequence ID" value="KAL0632496.1"/>
    <property type="molecule type" value="Genomic_DNA"/>
</dbReference>
<evidence type="ECO:0000256" key="3">
    <source>
        <dbReference type="ARBA" id="ARBA00007063"/>
    </source>
</evidence>